<comment type="caution">
    <text evidence="2">The sequence shown here is derived from an EMBL/GenBank/DDBJ whole genome shotgun (WGS) entry which is preliminary data.</text>
</comment>
<evidence type="ECO:0000313" key="3">
    <source>
        <dbReference type="Proteomes" id="UP000052946"/>
    </source>
</evidence>
<feature type="transmembrane region" description="Helical" evidence="1">
    <location>
        <begin position="42"/>
        <end position="61"/>
    </location>
</feature>
<dbReference type="Proteomes" id="UP000052946">
    <property type="component" value="Unassembled WGS sequence"/>
</dbReference>
<feature type="transmembrane region" description="Helical" evidence="1">
    <location>
        <begin position="67"/>
        <end position="89"/>
    </location>
</feature>
<name>A0A0U9HZW0_9BACI</name>
<protein>
    <submittedName>
        <fullName evidence="2">Integral membrane protein</fullName>
    </submittedName>
</protein>
<reference evidence="2 3" key="2">
    <citation type="journal article" date="2016" name="Genome Announc.">
        <title>Draft Genome Sequence of Oceanobacillus picturae Heshi-B3, Isolated from Fermented Rice Bran in a Traditional Japanese Seafood Dish.</title>
        <authorList>
            <person name="Akuzawa S."/>
            <person name="Nagaoka J."/>
            <person name="Kanekatsu M."/>
            <person name="Kanesaki Y."/>
            <person name="Suzuki T."/>
        </authorList>
    </citation>
    <scope>NUCLEOTIDE SEQUENCE [LARGE SCALE GENOMIC DNA]</scope>
    <source>
        <strain evidence="2 3">Heshi-B3</strain>
    </source>
</reference>
<feature type="transmembrane region" description="Helical" evidence="1">
    <location>
        <begin position="184"/>
        <end position="208"/>
    </location>
</feature>
<keyword evidence="1" id="KW-0812">Transmembrane</keyword>
<sequence length="211" mass="24655">MELALQYHWEIFIVAEVLSIASLLLFCVFRYFFNQQRLSRGFIALFLALLAAEALLGLFVYQETGEISSFLIIVTVFVIYACTFGIADFKKLDRWMRRKIGTFRGVELLTEKDYEIIRRDMYPKYKAKKYRISSLIHLAVFLVAQAIFWSLGTDSLAEVKWYLTDFSWVERGEAEGSPYPNETIFSIGVIWGLVFIIDFLYSWSYTLFPSK</sequence>
<evidence type="ECO:0000256" key="1">
    <source>
        <dbReference type="SAM" id="Phobius"/>
    </source>
</evidence>
<dbReference type="RefSeq" id="WP_058950353.1">
    <property type="nucleotide sequence ID" value="NZ_BBXV01000025.1"/>
</dbReference>
<dbReference type="EMBL" id="BBXV01000025">
    <property type="protein sequence ID" value="GAQ18269.1"/>
    <property type="molecule type" value="Genomic_DNA"/>
</dbReference>
<gene>
    <name evidence="2" type="ORF">OPHB3_2208</name>
</gene>
<evidence type="ECO:0000313" key="2">
    <source>
        <dbReference type="EMBL" id="GAQ18269.1"/>
    </source>
</evidence>
<dbReference type="AlphaFoldDB" id="A0A0U9HZW0"/>
<organism evidence="2 3">
    <name type="scientific">Oceanobacillus picturae</name>
    <dbReference type="NCBI Taxonomy" id="171693"/>
    <lineage>
        <taxon>Bacteria</taxon>
        <taxon>Bacillati</taxon>
        <taxon>Bacillota</taxon>
        <taxon>Bacilli</taxon>
        <taxon>Bacillales</taxon>
        <taxon>Bacillaceae</taxon>
        <taxon>Oceanobacillus</taxon>
    </lineage>
</organism>
<proteinExistence type="predicted"/>
<feature type="transmembrane region" description="Helical" evidence="1">
    <location>
        <begin position="132"/>
        <end position="151"/>
    </location>
</feature>
<dbReference type="OrthoDB" id="1683959at2"/>
<reference evidence="3" key="1">
    <citation type="submission" date="2015-07" db="EMBL/GenBank/DDBJ databases">
        <title>Draft Genome Sequence of Oceanobacillus picturae Heshi-B3 that Was Isolated from Fermented Rice Bran with Aging Salted Mackerel, Which Was Named Heshiko as Traditional Fermented Seafood in Japan.</title>
        <authorList>
            <person name="Akuzawa S."/>
            <person name="Nakagawa J."/>
            <person name="Kanekatsu T."/>
            <person name="Kanesaki Y."/>
            <person name="Suzuki T."/>
        </authorList>
    </citation>
    <scope>NUCLEOTIDE SEQUENCE [LARGE SCALE GENOMIC DNA]</scope>
    <source>
        <strain evidence="3">Heshi-B3</strain>
    </source>
</reference>
<keyword evidence="1" id="KW-1133">Transmembrane helix</keyword>
<feature type="transmembrane region" description="Helical" evidence="1">
    <location>
        <begin position="12"/>
        <end position="33"/>
    </location>
</feature>
<keyword evidence="1" id="KW-0472">Membrane</keyword>
<accession>A0A0U9HZW0</accession>